<proteinExistence type="predicted"/>
<accession>A0A645J7L0</accession>
<sequence>MLHEHVDSIYKNFLFLKKYALEGNLTLAAVYLEQLKYSLLDVEKLDELNIKNIF</sequence>
<comment type="caution">
    <text evidence="1">The sequence shown here is derived from an EMBL/GenBank/DDBJ whole genome shotgun (WGS) entry which is preliminary data.</text>
</comment>
<organism evidence="1">
    <name type="scientific">bioreactor metagenome</name>
    <dbReference type="NCBI Taxonomy" id="1076179"/>
    <lineage>
        <taxon>unclassified sequences</taxon>
        <taxon>metagenomes</taxon>
        <taxon>ecological metagenomes</taxon>
    </lineage>
</organism>
<dbReference type="EMBL" id="VSSQ01133429">
    <property type="protein sequence ID" value="MPN59426.1"/>
    <property type="molecule type" value="Genomic_DNA"/>
</dbReference>
<protein>
    <submittedName>
        <fullName evidence="1">Uncharacterized protein</fullName>
    </submittedName>
</protein>
<gene>
    <name evidence="1" type="ORF">SDC9_207147</name>
</gene>
<reference evidence="1" key="1">
    <citation type="submission" date="2019-08" db="EMBL/GenBank/DDBJ databases">
        <authorList>
            <person name="Kucharzyk K."/>
            <person name="Murdoch R.W."/>
            <person name="Higgins S."/>
            <person name="Loffler F."/>
        </authorList>
    </citation>
    <scope>NUCLEOTIDE SEQUENCE</scope>
</reference>
<name>A0A645J7L0_9ZZZZ</name>
<evidence type="ECO:0000313" key="1">
    <source>
        <dbReference type="EMBL" id="MPN59426.1"/>
    </source>
</evidence>
<dbReference type="AlphaFoldDB" id="A0A645J7L0"/>